<evidence type="ECO:0000256" key="2">
    <source>
        <dbReference type="SAM" id="SignalP"/>
    </source>
</evidence>
<feature type="region of interest" description="Disordered" evidence="1">
    <location>
        <begin position="379"/>
        <end position="398"/>
    </location>
</feature>
<name>A0A1J0R7H6_9TRYP</name>
<dbReference type="AlphaFoldDB" id="A0A1J0R7H6"/>
<feature type="region of interest" description="Disordered" evidence="1">
    <location>
        <begin position="425"/>
        <end position="456"/>
    </location>
</feature>
<dbReference type="VEuPathDB" id="TriTrypDB:Tb1125.Tb11.v5.0913"/>
<sequence>MEKQFEQLYAALLLFLTVKGAANQPTPEEAAANTAATTICTIDAYYEAISGELESWLTQLASATEELTAQQQLLALAAVKSTDATKKRAYMALRQIVGAKIKENVAANARTAPAIIKAVQMASMRRAEQAVSAGALAKTLITGGSHAATQAQATLLKGAGASSRRICTATASAAPTYKLSCGPETEQIAAAQKISKALHSLSQLVTFSASTLATQTTAVVVETVGDTSSQTWSAGSGGKHCDKHTGSATTAAATTTGLGVASLTITTGATPKTLNIEETRSGPDDENLKTNDGERQAITSDKELVNALYAAIKAKPATTKKLTSESLTELAATPIAISIYNYLTNPGAKLPTETPAAEKVAQLIFGKSKGDVGTEFLKPLESDSNSIPTSDKPITGPTTKISAENYNEAMAYYTALNLKKTVASTAGGNHKEDGQEDAAGKKEEKKDGDKKDEVCTATEEGKCDKTKCDWNAEKKVCKVKEGTVIISAVTKVPLLLAVLLLA</sequence>
<feature type="chain" id="PRO_5012000684" evidence="2">
    <location>
        <begin position="24"/>
        <end position="502"/>
    </location>
</feature>
<protein>
    <submittedName>
        <fullName evidence="3">Variant surface glycoprotein 1125.1653</fullName>
    </submittedName>
</protein>
<organism evidence="3">
    <name type="scientific">Trypanosoma brucei</name>
    <dbReference type="NCBI Taxonomy" id="5691"/>
    <lineage>
        <taxon>Eukaryota</taxon>
        <taxon>Discoba</taxon>
        <taxon>Euglenozoa</taxon>
        <taxon>Kinetoplastea</taxon>
        <taxon>Metakinetoplastina</taxon>
        <taxon>Trypanosomatida</taxon>
        <taxon>Trypanosomatidae</taxon>
        <taxon>Trypanosoma</taxon>
    </lineage>
</organism>
<evidence type="ECO:0000313" key="3">
    <source>
        <dbReference type="EMBL" id="APD73815.1"/>
    </source>
</evidence>
<dbReference type="VEuPathDB" id="TriTrypDB:Tb427_000253400"/>
<keyword evidence="2" id="KW-0732">Signal</keyword>
<dbReference type="SUPFAM" id="SSF58087">
    <property type="entry name" value="Variant surface glycoprotein (N-terminal domain)"/>
    <property type="match status" value="1"/>
</dbReference>
<feature type="signal peptide" evidence="2">
    <location>
        <begin position="1"/>
        <end position="23"/>
    </location>
</feature>
<dbReference type="EMBL" id="KX699859">
    <property type="protein sequence ID" value="APD73815.1"/>
    <property type="molecule type" value="Genomic_DNA"/>
</dbReference>
<reference evidence="3" key="1">
    <citation type="submission" date="2016-08" db="EMBL/GenBank/DDBJ databases">
        <title>VSG repertoire of Trypanosoma brucei EATRO 1125.</title>
        <authorList>
            <person name="Cross G.A."/>
        </authorList>
    </citation>
    <scope>NUCLEOTIDE SEQUENCE</scope>
    <source>
        <strain evidence="3">EATRO 1125</strain>
    </source>
</reference>
<proteinExistence type="predicted"/>
<accession>A0A1J0R7H6</accession>
<dbReference type="VEuPathDB" id="TriTrypDB:Tb11.v5.0913"/>
<evidence type="ECO:0000256" key="1">
    <source>
        <dbReference type="SAM" id="MobiDB-lite"/>
    </source>
</evidence>
<feature type="compositionally biased region" description="Basic and acidic residues" evidence="1">
    <location>
        <begin position="429"/>
        <end position="456"/>
    </location>
</feature>